<name>A0A0A9EG82_ARUDO</name>
<accession>A0A0A9EG82</accession>
<dbReference type="AlphaFoldDB" id="A0A0A9EG82"/>
<protein>
    <submittedName>
        <fullName evidence="1">Uncharacterized protein</fullName>
    </submittedName>
</protein>
<evidence type="ECO:0000313" key="1">
    <source>
        <dbReference type="EMBL" id="JAD95037.1"/>
    </source>
</evidence>
<dbReference type="EMBL" id="GBRH01202858">
    <property type="protein sequence ID" value="JAD95037.1"/>
    <property type="molecule type" value="Transcribed_RNA"/>
</dbReference>
<reference evidence="1" key="2">
    <citation type="journal article" date="2015" name="Data Brief">
        <title>Shoot transcriptome of the giant reed, Arundo donax.</title>
        <authorList>
            <person name="Barrero R.A."/>
            <person name="Guerrero F.D."/>
            <person name="Moolhuijzen P."/>
            <person name="Goolsby J.A."/>
            <person name="Tidwell J."/>
            <person name="Bellgard S.E."/>
            <person name="Bellgard M.I."/>
        </authorList>
    </citation>
    <scope>NUCLEOTIDE SEQUENCE</scope>
    <source>
        <tissue evidence="1">Shoot tissue taken approximately 20 cm above the soil surface</tissue>
    </source>
</reference>
<reference evidence="1" key="1">
    <citation type="submission" date="2014-09" db="EMBL/GenBank/DDBJ databases">
        <authorList>
            <person name="Magalhaes I.L.F."/>
            <person name="Oliveira U."/>
            <person name="Santos F.R."/>
            <person name="Vidigal T.H.D.A."/>
            <person name="Brescovit A.D."/>
            <person name="Santos A.J."/>
        </authorList>
    </citation>
    <scope>NUCLEOTIDE SEQUENCE</scope>
    <source>
        <tissue evidence="1">Shoot tissue taken approximately 20 cm above the soil surface</tissue>
    </source>
</reference>
<organism evidence="1">
    <name type="scientific">Arundo donax</name>
    <name type="common">Giant reed</name>
    <name type="synonym">Donax arundinaceus</name>
    <dbReference type="NCBI Taxonomy" id="35708"/>
    <lineage>
        <taxon>Eukaryota</taxon>
        <taxon>Viridiplantae</taxon>
        <taxon>Streptophyta</taxon>
        <taxon>Embryophyta</taxon>
        <taxon>Tracheophyta</taxon>
        <taxon>Spermatophyta</taxon>
        <taxon>Magnoliopsida</taxon>
        <taxon>Liliopsida</taxon>
        <taxon>Poales</taxon>
        <taxon>Poaceae</taxon>
        <taxon>PACMAD clade</taxon>
        <taxon>Arundinoideae</taxon>
        <taxon>Arundineae</taxon>
        <taxon>Arundo</taxon>
    </lineage>
</organism>
<proteinExistence type="predicted"/>
<sequence>MDLSCLEIEARTILICLTAMLIKHISYYDLIQATLAPYCHSFPVSV</sequence>